<reference evidence="1" key="1">
    <citation type="submission" date="2020-04" db="EMBL/GenBank/DDBJ databases">
        <title>Hybrid Assembly of Korean Phytophthora infestans isolates.</title>
        <authorList>
            <person name="Prokchorchik M."/>
            <person name="Lee Y."/>
            <person name="Seo J."/>
            <person name="Cho J.-H."/>
            <person name="Park Y.-E."/>
            <person name="Jang D.-C."/>
            <person name="Im J.-S."/>
            <person name="Choi J.-G."/>
            <person name="Park H.-J."/>
            <person name="Lee G.-B."/>
            <person name="Lee Y.-G."/>
            <person name="Hong S.-Y."/>
            <person name="Cho K."/>
            <person name="Sohn K.H."/>
        </authorList>
    </citation>
    <scope>NUCLEOTIDE SEQUENCE</scope>
    <source>
        <strain evidence="1">KR_1_A1</strain>
        <strain evidence="2">KR_2_A2</strain>
    </source>
</reference>
<dbReference type="AlphaFoldDB" id="A0A833SS97"/>
<dbReference type="EMBL" id="JAACNO010000105">
    <property type="protein sequence ID" value="KAF4149919.1"/>
    <property type="molecule type" value="Genomic_DNA"/>
</dbReference>
<sequence>MLVSCGSKLRWIHVIAKRDTHRKRLDVSKQQREHERCSFLKSLATGFSSNVESILWKETDEGVLATASTRFLMLSGALEARGLRLRVDSCICKEFIIWGYGYMSDVVDTMKEINFLFAHTEYEQLCAQRVKALQDEWGGWFRRELMYDVIQKCRERLKAELCADYLDDRRGFALPHKWERCRPRFDEVQSLNIEPKVKAQYMYLEEGRLKG</sequence>
<evidence type="ECO:0000313" key="1">
    <source>
        <dbReference type="EMBL" id="KAF4045121.1"/>
    </source>
</evidence>
<accession>A0A833SS97</accession>
<keyword evidence="3" id="KW-1185">Reference proteome</keyword>
<gene>
    <name evidence="1" type="ORF">GN244_ATG02505</name>
    <name evidence="2" type="ORF">GN958_ATG00858</name>
</gene>
<dbReference type="Proteomes" id="UP000704712">
    <property type="component" value="Unassembled WGS sequence"/>
</dbReference>
<dbReference type="EMBL" id="WSZM01000055">
    <property type="protein sequence ID" value="KAF4045121.1"/>
    <property type="molecule type" value="Genomic_DNA"/>
</dbReference>
<organism evidence="1 3">
    <name type="scientific">Phytophthora infestans</name>
    <name type="common">Potato late blight agent</name>
    <name type="synonym">Botrytis infestans</name>
    <dbReference type="NCBI Taxonomy" id="4787"/>
    <lineage>
        <taxon>Eukaryota</taxon>
        <taxon>Sar</taxon>
        <taxon>Stramenopiles</taxon>
        <taxon>Oomycota</taxon>
        <taxon>Peronosporomycetes</taxon>
        <taxon>Peronosporales</taxon>
        <taxon>Peronosporaceae</taxon>
        <taxon>Phytophthora</taxon>
    </lineage>
</organism>
<evidence type="ECO:0000313" key="2">
    <source>
        <dbReference type="EMBL" id="KAF4149919.1"/>
    </source>
</evidence>
<name>A0A833SS97_PHYIN</name>
<proteinExistence type="predicted"/>
<protein>
    <submittedName>
        <fullName evidence="1">Uncharacterized protein</fullName>
    </submittedName>
</protein>
<dbReference type="Proteomes" id="UP000602510">
    <property type="component" value="Unassembled WGS sequence"/>
</dbReference>
<evidence type="ECO:0000313" key="3">
    <source>
        <dbReference type="Proteomes" id="UP000602510"/>
    </source>
</evidence>
<comment type="caution">
    <text evidence="1">The sequence shown here is derived from an EMBL/GenBank/DDBJ whole genome shotgun (WGS) entry which is preliminary data.</text>
</comment>